<gene>
    <name evidence="2" type="ORF">SAMN05216323_105420</name>
</gene>
<feature type="chain" id="PRO_5011672160" description="Outer membrane protein beta-barrel domain-containing protein" evidence="1">
    <location>
        <begin position="23"/>
        <end position="251"/>
    </location>
</feature>
<dbReference type="EMBL" id="FMYP01000054">
    <property type="protein sequence ID" value="SDC82655.1"/>
    <property type="molecule type" value="Genomic_DNA"/>
</dbReference>
<sequence length="251" mass="28062">MGNLKIWGTTLLLVTLSVFSIAQTESGSTDSLQSTVTQTPLLSLSGDIKSRHTWRGGLTCSAMNLQPTLNLRVKNFTLGAWGCYTVDNSYAEIDLYATYKLGNFSASLLDYYNPIEGVKKNDVFDYNQDSTRHLIDVNVKFHGTTDFPVYLLASTLIYGADKKPDSNSNRYSTYFEAGYTCHLRANQQVDIFLGGTPHKSYYATEAAIVNIGMTARQNIQVFGQYNLPLYISMIVNPKYENIYFILGITIL</sequence>
<accession>A0A1G6PTF8</accession>
<evidence type="ECO:0008006" key="4">
    <source>
        <dbReference type="Google" id="ProtNLM"/>
    </source>
</evidence>
<evidence type="ECO:0000256" key="1">
    <source>
        <dbReference type="SAM" id="SignalP"/>
    </source>
</evidence>
<name>A0A1G6PTF8_9BACT</name>
<organism evidence="2 3">
    <name type="scientific">Williamwhitmania taraxaci</name>
    <dbReference type="NCBI Taxonomy" id="1640674"/>
    <lineage>
        <taxon>Bacteria</taxon>
        <taxon>Pseudomonadati</taxon>
        <taxon>Bacteroidota</taxon>
        <taxon>Bacteroidia</taxon>
        <taxon>Bacteroidales</taxon>
        <taxon>Williamwhitmaniaceae</taxon>
        <taxon>Williamwhitmania</taxon>
    </lineage>
</organism>
<keyword evidence="3" id="KW-1185">Reference proteome</keyword>
<dbReference type="AlphaFoldDB" id="A0A1G6PTF8"/>
<dbReference type="OrthoDB" id="1065092at2"/>
<evidence type="ECO:0000313" key="2">
    <source>
        <dbReference type="EMBL" id="SDC82655.1"/>
    </source>
</evidence>
<dbReference type="Proteomes" id="UP000199452">
    <property type="component" value="Unassembled WGS sequence"/>
</dbReference>
<proteinExistence type="predicted"/>
<dbReference type="STRING" id="1640674.SAMN05216323_105420"/>
<evidence type="ECO:0000313" key="3">
    <source>
        <dbReference type="Proteomes" id="UP000199452"/>
    </source>
</evidence>
<reference evidence="2 3" key="1">
    <citation type="submission" date="2016-09" db="EMBL/GenBank/DDBJ databases">
        <authorList>
            <person name="Capua I."/>
            <person name="De Benedictis P."/>
            <person name="Joannis T."/>
            <person name="Lombin L.H."/>
            <person name="Cattoli G."/>
        </authorList>
    </citation>
    <scope>NUCLEOTIDE SEQUENCE [LARGE SCALE GENOMIC DNA]</scope>
    <source>
        <strain evidence="2 3">A7P-90m</strain>
    </source>
</reference>
<keyword evidence="1" id="KW-0732">Signal</keyword>
<protein>
    <recommendedName>
        <fullName evidence="4">Outer membrane protein beta-barrel domain-containing protein</fullName>
    </recommendedName>
</protein>
<dbReference type="RefSeq" id="WP_092439674.1">
    <property type="nucleotide sequence ID" value="NZ_FMYP01000054.1"/>
</dbReference>
<feature type="signal peptide" evidence="1">
    <location>
        <begin position="1"/>
        <end position="22"/>
    </location>
</feature>